<dbReference type="InterPro" id="IPR008254">
    <property type="entry name" value="Flavodoxin/NO_synth"/>
</dbReference>
<keyword evidence="6" id="KW-0249">Electron transport</keyword>
<dbReference type="PROSITE" id="PS50903">
    <property type="entry name" value="RUBREDOXIN_LIKE"/>
    <property type="match status" value="1"/>
</dbReference>
<dbReference type="RefSeq" id="WP_029189195.1">
    <property type="nucleotide sequence ID" value="NZ_CAWNTZ010000003.1"/>
</dbReference>
<dbReference type="InterPro" id="IPR045761">
    <property type="entry name" value="ODP_dom"/>
</dbReference>
<dbReference type="PANTHER" id="PTHR43717">
    <property type="entry name" value="ANAEROBIC NITRIC OXIDE REDUCTASE FLAVORUBREDOXIN"/>
    <property type="match status" value="1"/>
</dbReference>
<evidence type="ECO:0000259" key="9">
    <source>
        <dbReference type="PROSITE" id="PS50902"/>
    </source>
</evidence>
<evidence type="ECO:0000256" key="6">
    <source>
        <dbReference type="ARBA" id="ARBA00022982"/>
    </source>
</evidence>
<comment type="caution">
    <text evidence="11">The sequence shown here is derived from an EMBL/GenBank/DDBJ whole genome shotgun (WGS) entry which is preliminary data.</text>
</comment>
<keyword evidence="7" id="KW-0408">Iron</keyword>
<evidence type="ECO:0000256" key="2">
    <source>
        <dbReference type="ARBA" id="ARBA00022448"/>
    </source>
</evidence>
<dbReference type="InterPro" id="IPR036866">
    <property type="entry name" value="RibonucZ/Hydroxyglut_hydro"/>
</dbReference>
<dbReference type="Pfam" id="PF19583">
    <property type="entry name" value="ODP"/>
    <property type="match status" value="1"/>
</dbReference>
<dbReference type="InterPro" id="IPR024935">
    <property type="entry name" value="Rubredoxin_dom"/>
</dbReference>
<evidence type="ECO:0000256" key="7">
    <source>
        <dbReference type="ARBA" id="ARBA00023004"/>
    </source>
</evidence>
<evidence type="ECO:0000259" key="10">
    <source>
        <dbReference type="PROSITE" id="PS50903"/>
    </source>
</evidence>
<dbReference type="GO" id="GO:0005506">
    <property type="term" value="F:iron ion binding"/>
    <property type="evidence" value="ECO:0007669"/>
    <property type="project" value="InterPro"/>
</dbReference>
<evidence type="ECO:0000313" key="11">
    <source>
        <dbReference type="EMBL" id="PMP24255.1"/>
    </source>
</evidence>
<dbReference type="SUPFAM" id="SSF57802">
    <property type="entry name" value="Rubredoxin-like"/>
    <property type="match status" value="1"/>
</dbReference>
<dbReference type="PANTHER" id="PTHR43717:SF1">
    <property type="entry name" value="ANAEROBIC NITRIC OXIDE REDUCTASE FLAVORUBREDOXIN"/>
    <property type="match status" value="1"/>
</dbReference>
<accession>A0A7Z1MFU0</accession>
<dbReference type="GO" id="GO:0010181">
    <property type="term" value="F:FMN binding"/>
    <property type="evidence" value="ECO:0007669"/>
    <property type="project" value="InterPro"/>
</dbReference>
<dbReference type="NCBIfam" id="NF003954">
    <property type="entry name" value="PRK05452.1"/>
    <property type="match status" value="1"/>
</dbReference>
<dbReference type="CDD" id="cd07709">
    <property type="entry name" value="flavodiiron_proteins_MBL-fold"/>
    <property type="match status" value="1"/>
</dbReference>
<feature type="domain" description="Flavodoxin-like" evidence="9">
    <location>
        <begin position="254"/>
        <end position="393"/>
    </location>
</feature>
<dbReference type="EMBL" id="MDBS01000067">
    <property type="protein sequence ID" value="PMP24255.1"/>
    <property type="molecule type" value="Genomic_DNA"/>
</dbReference>
<keyword evidence="4" id="KW-0288">FMN</keyword>
<keyword evidence="5" id="KW-0479">Metal-binding</keyword>
<evidence type="ECO:0000256" key="4">
    <source>
        <dbReference type="ARBA" id="ARBA00022643"/>
    </source>
</evidence>
<keyword evidence="2" id="KW-0813">Transport</keyword>
<proteinExistence type="inferred from homology"/>
<dbReference type="InterPro" id="IPR024934">
    <property type="entry name" value="Rubredoxin-like_dom"/>
</dbReference>
<reference evidence="11" key="1">
    <citation type="submission" date="2016-07" db="EMBL/GenBank/DDBJ databases">
        <authorList>
            <person name="Kauffman K."/>
            <person name="Arevalo P."/>
            <person name="Polz M.F."/>
        </authorList>
    </citation>
    <scope>NUCLEOTIDE SEQUENCE</scope>
    <source>
        <strain evidence="11">10N.222.46.E12</strain>
    </source>
</reference>
<comment type="similarity">
    <text evidence="1">In the N-terminal section; belongs to the zinc metallo-hydrolase group 3 family.</text>
</comment>
<keyword evidence="3" id="KW-0285">Flavoprotein</keyword>
<evidence type="ECO:0000256" key="8">
    <source>
        <dbReference type="SAM" id="MobiDB-lite"/>
    </source>
</evidence>
<dbReference type="Gene3D" id="3.60.15.10">
    <property type="entry name" value="Ribonuclease Z/Hydroxyacylglutathione hydrolase-like"/>
    <property type="match status" value="1"/>
</dbReference>
<dbReference type="InterPro" id="IPR029039">
    <property type="entry name" value="Flavoprotein-like_sf"/>
</dbReference>
<dbReference type="Pfam" id="PF00301">
    <property type="entry name" value="Rubredoxin"/>
    <property type="match status" value="1"/>
</dbReference>
<dbReference type="Gene3D" id="3.40.50.360">
    <property type="match status" value="1"/>
</dbReference>
<protein>
    <submittedName>
        <fullName evidence="11">Nitric oxide reductase</fullName>
    </submittedName>
</protein>
<dbReference type="AlphaFoldDB" id="A0A7Z1MFU0"/>
<evidence type="ECO:0000256" key="1">
    <source>
        <dbReference type="ARBA" id="ARBA00007121"/>
    </source>
</evidence>
<dbReference type="SMART" id="SM00849">
    <property type="entry name" value="Lactamase_B"/>
    <property type="match status" value="1"/>
</dbReference>
<evidence type="ECO:0000256" key="3">
    <source>
        <dbReference type="ARBA" id="ARBA00022630"/>
    </source>
</evidence>
<name>A0A7Z1MFU0_9VIBR</name>
<feature type="compositionally biased region" description="Polar residues" evidence="8">
    <location>
        <begin position="407"/>
        <end position="425"/>
    </location>
</feature>
<dbReference type="PROSITE" id="PS50902">
    <property type="entry name" value="FLAVODOXIN_LIKE"/>
    <property type="match status" value="1"/>
</dbReference>
<dbReference type="Gene3D" id="2.20.28.10">
    <property type="match status" value="1"/>
</dbReference>
<dbReference type="CDD" id="cd00730">
    <property type="entry name" value="rubredoxin"/>
    <property type="match status" value="1"/>
</dbReference>
<dbReference type="PRINTS" id="PR00163">
    <property type="entry name" value="RUBREDOXIN"/>
</dbReference>
<sequence>MTIHVKSNVHWVGVHDWETEHFHGKEYHMNKGTSYNSYLIREEKTVLVDTVDHRFTEQFLANLEMEIDINEIDYIICQHAEEDHSGALSALLAKIPNTPVYCTEAGVNSIVGHHHQPDWNFRTVKTGDTLDVGNGKQLIFVEMKMLHWPDSMATYLTGDEILFSNDAFGQHYCDENLFNDQLDQVELHDQCLRYFSNILTPFAPLVKAKIEEVLSLGVPIDVIATSHGCIWRDNATQIVEQYYEWSKAYKEDRITIVYDTMSNNTRMMADAIAKGIRKGSPETAIKVYNISKHDKNDILANIFRSKGVLVGSSTMNNVMMPQIAALLEEVHGLRFAEKRAAAFGSSGWTGGAVKRIDARLREANFEVSAPQHIHWKPDTDALRQCIDYGMTLAEVWRVNPDEVSAPKQVSRNVTPLETAPSPTSTPVALADTDELQLDQQQFDQQQLVEKQLEKQPEQVQGQPNHSADCTCWRCTVCEWVYDPQLGEPYQGVEPGTPWAQVPDDFLCPECHLGKEVFVEK</sequence>
<organism evidence="11">
    <name type="scientific">Vibrio cyclitrophicus</name>
    <dbReference type="NCBI Taxonomy" id="47951"/>
    <lineage>
        <taxon>Bacteria</taxon>
        <taxon>Pseudomonadati</taxon>
        <taxon>Pseudomonadota</taxon>
        <taxon>Gammaproteobacteria</taxon>
        <taxon>Vibrionales</taxon>
        <taxon>Vibrionaceae</taxon>
        <taxon>Vibrio</taxon>
    </lineage>
</organism>
<feature type="region of interest" description="Disordered" evidence="8">
    <location>
        <begin position="406"/>
        <end position="425"/>
    </location>
</feature>
<dbReference type="SUPFAM" id="SSF56281">
    <property type="entry name" value="Metallo-hydrolase/oxidoreductase"/>
    <property type="match status" value="1"/>
</dbReference>
<dbReference type="Pfam" id="PF00258">
    <property type="entry name" value="Flavodoxin_1"/>
    <property type="match status" value="1"/>
</dbReference>
<evidence type="ECO:0000256" key="5">
    <source>
        <dbReference type="ARBA" id="ARBA00022723"/>
    </source>
</evidence>
<dbReference type="InterPro" id="IPR001279">
    <property type="entry name" value="Metallo-B-lactamas"/>
</dbReference>
<gene>
    <name evidence="11" type="ORF">BCS90_05340</name>
</gene>
<reference evidence="11" key="2">
    <citation type="journal article" date="2018" name="Nature">
        <title>A major lineage of non-tailed dsDNA viruses as unrecognized killers of marine bacteria.</title>
        <authorList>
            <person name="Kauffman K.M."/>
            <person name="Hussain F.A."/>
            <person name="Yang J."/>
            <person name="Arevalo P."/>
            <person name="Brown J.M."/>
            <person name="Chang W.K."/>
            <person name="VanInsberghe D."/>
            <person name="Elsherbini J."/>
            <person name="Sharma R.S."/>
            <person name="Cutler M.B."/>
            <person name="Kelly L."/>
            <person name="Polz M.F."/>
        </authorList>
    </citation>
    <scope>NUCLEOTIDE SEQUENCE</scope>
    <source>
        <strain evidence="11">10N.222.46.E12</strain>
    </source>
</reference>
<dbReference type="SUPFAM" id="SSF52218">
    <property type="entry name" value="Flavoproteins"/>
    <property type="match status" value="1"/>
</dbReference>
<feature type="domain" description="Rubredoxin-like" evidence="10">
    <location>
        <begin position="469"/>
        <end position="520"/>
    </location>
</feature>